<proteinExistence type="predicted"/>
<accession>A0ACB0ZSU6</accession>
<dbReference type="Proteomes" id="UP001497535">
    <property type="component" value="Unassembled WGS sequence"/>
</dbReference>
<dbReference type="EMBL" id="CAVMJV010000046">
    <property type="protein sequence ID" value="CAK5082204.1"/>
    <property type="molecule type" value="Genomic_DNA"/>
</dbReference>
<name>A0ACB0ZSU6_MELEN</name>
<organism evidence="1 2">
    <name type="scientific">Meloidogyne enterolobii</name>
    <name type="common">Root-knot nematode worm</name>
    <name type="synonym">Meloidogyne mayaguensis</name>
    <dbReference type="NCBI Taxonomy" id="390850"/>
    <lineage>
        <taxon>Eukaryota</taxon>
        <taxon>Metazoa</taxon>
        <taxon>Ecdysozoa</taxon>
        <taxon>Nematoda</taxon>
        <taxon>Chromadorea</taxon>
        <taxon>Rhabditida</taxon>
        <taxon>Tylenchina</taxon>
        <taxon>Tylenchomorpha</taxon>
        <taxon>Tylenchoidea</taxon>
        <taxon>Meloidogynidae</taxon>
        <taxon>Meloidogyninae</taxon>
        <taxon>Meloidogyne</taxon>
    </lineage>
</organism>
<evidence type="ECO:0000313" key="1">
    <source>
        <dbReference type="EMBL" id="CAK5082204.1"/>
    </source>
</evidence>
<evidence type="ECO:0000313" key="2">
    <source>
        <dbReference type="Proteomes" id="UP001497535"/>
    </source>
</evidence>
<reference evidence="1" key="1">
    <citation type="submission" date="2023-11" db="EMBL/GenBank/DDBJ databases">
        <authorList>
            <person name="Poullet M."/>
        </authorList>
    </citation>
    <scope>NUCLEOTIDE SEQUENCE</scope>
    <source>
        <strain evidence="1">E1834</strain>
    </source>
</reference>
<gene>
    <name evidence="1" type="ORF">MENTE1834_LOCUS29465</name>
</gene>
<comment type="caution">
    <text evidence="1">The sequence shown here is derived from an EMBL/GenBank/DDBJ whole genome shotgun (WGS) entry which is preliminary data.</text>
</comment>
<sequence>MARNLLHSVHSLGELNLIERILLNQWPDKLRLEIDYLRRKFSWIEREGNELIRKYLIRETHQRI</sequence>
<protein>
    <submittedName>
        <fullName evidence="1">Uncharacterized protein</fullName>
    </submittedName>
</protein>
<keyword evidence="2" id="KW-1185">Reference proteome</keyword>